<dbReference type="Proteomes" id="UP001595935">
    <property type="component" value="Unassembled WGS sequence"/>
</dbReference>
<comment type="caution">
    <text evidence="2">The sequence shown here is derived from an EMBL/GenBank/DDBJ whole genome shotgun (WGS) entry which is preliminary data.</text>
</comment>
<name>A0ABV9PLI2_9FLAO</name>
<evidence type="ECO:0000256" key="1">
    <source>
        <dbReference type="SAM" id="SignalP"/>
    </source>
</evidence>
<keyword evidence="1" id="KW-0732">Signal</keyword>
<gene>
    <name evidence="2" type="ORF">ACFO5S_19845</name>
</gene>
<dbReference type="EMBL" id="JBHSGV010000008">
    <property type="protein sequence ID" value="MFC4749715.1"/>
    <property type="molecule type" value="Genomic_DNA"/>
</dbReference>
<reference evidence="3" key="1">
    <citation type="journal article" date="2019" name="Int. J. Syst. Evol. Microbiol.">
        <title>The Global Catalogue of Microorganisms (GCM) 10K type strain sequencing project: providing services to taxonomists for standard genome sequencing and annotation.</title>
        <authorList>
            <consortium name="The Broad Institute Genomics Platform"/>
            <consortium name="The Broad Institute Genome Sequencing Center for Infectious Disease"/>
            <person name="Wu L."/>
            <person name="Ma J."/>
        </authorList>
    </citation>
    <scope>NUCLEOTIDE SEQUENCE [LARGE SCALE GENOMIC DNA]</scope>
    <source>
        <strain evidence="3">WYCCWR 13023</strain>
    </source>
</reference>
<keyword evidence="3" id="KW-1185">Reference proteome</keyword>
<sequence length="112" mass="11764">MKKAALIFGLFSLVTVATSFEAPEKTNTAVAGIDIMMGSDGTGGQAGKRDKKTDLAGIDIIIMGSDGTGGQAGKRDKKTDYAYNTSKKANSEKHLSSFVSDSQLTKSNIKLD</sequence>
<proteinExistence type="predicted"/>
<feature type="signal peptide" evidence="1">
    <location>
        <begin position="1"/>
        <end position="21"/>
    </location>
</feature>
<evidence type="ECO:0000313" key="2">
    <source>
        <dbReference type="EMBL" id="MFC4749715.1"/>
    </source>
</evidence>
<dbReference type="RefSeq" id="WP_213259590.1">
    <property type="nucleotide sequence ID" value="NZ_JAGYWA010000008.1"/>
</dbReference>
<organism evidence="2 3">
    <name type="scientific">Flavobacterium branchiicola</name>
    <dbReference type="NCBI Taxonomy" id="1114875"/>
    <lineage>
        <taxon>Bacteria</taxon>
        <taxon>Pseudomonadati</taxon>
        <taxon>Bacteroidota</taxon>
        <taxon>Flavobacteriia</taxon>
        <taxon>Flavobacteriales</taxon>
        <taxon>Flavobacteriaceae</taxon>
        <taxon>Flavobacterium</taxon>
    </lineage>
</organism>
<feature type="chain" id="PRO_5045731456" evidence="1">
    <location>
        <begin position="22"/>
        <end position="112"/>
    </location>
</feature>
<evidence type="ECO:0000313" key="3">
    <source>
        <dbReference type="Proteomes" id="UP001595935"/>
    </source>
</evidence>
<protein>
    <submittedName>
        <fullName evidence="2">Uncharacterized protein</fullName>
    </submittedName>
</protein>
<accession>A0ABV9PLI2</accession>